<accession>A0A7S4HQH5</accession>
<evidence type="ECO:0000259" key="3">
    <source>
        <dbReference type="PROSITE" id="PS50181"/>
    </source>
</evidence>
<dbReference type="GO" id="GO:0005525">
    <property type="term" value="F:GTP binding"/>
    <property type="evidence" value="ECO:0007669"/>
    <property type="project" value="UniProtKB-KW"/>
</dbReference>
<dbReference type="Gene3D" id="1.20.1280.50">
    <property type="match status" value="1"/>
</dbReference>
<dbReference type="PROSITE" id="PS50181">
    <property type="entry name" value="FBOX"/>
    <property type="match status" value="1"/>
</dbReference>
<reference evidence="4" key="1">
    <citation type="submission" date="2021-01" db="EMBL/GenBank/DDBJ databases">
        <authorList>
            <person name="Corre E."/>
            <person name="Pelletier E."/>
            <person name="Niang G."/>
            <person name="Scheremetjew M."/>
            <person name="Finn R."/>
            <person name="Kale V."/>
            <person name="Holt S."/>
            <person name="Cochrane G."/>
            <person name="Meng A."/>
            <person name="Brown T."/>
            <person name="Cohen L."/>
        </authorList>
    </citation>
    <scope>NUCLEOTIDE SEQUENCE</scope>
    <source>
        <strain evidence="4">DIVA3 518/3/11/1/6</strain>
    </source>
</reference>
<sequence>MSKSKKFPFKTRKSLGNIGVDLDTHENQGEIAVVGAAGSGKSFWITAVREHTSDTNYMKKFRSSPPVELQLIENRKGNKYHLFEVDDSQNEPYKLEQLNKANVCVICFSLVDSRSLSAATEWLELIQGKMKNKIKTVLLGTRMDLRNDLERKIKHKRTDKSENPAPYPNTLEIASTDKFFTIQVLPSEVLEQVFMYLGVVQRARIATVCKSWHYILCEKSFGNTIYGAPTSTSGGKKLAESSGSKYCECSAQTGKGVLKAAKLCLSESRKS</sequence>
<dbReference type="InterPro" id="IPR027417">
    <property type="entry name" value="P-loop_NTPase"/>
</dbReference>
<dbReference type="InterPro" id="IPR003578">
    <property type="entry name" value="Small_GTPase_Rho"/>
</dbReference>
<dbReference type="GO" id="GO:0007264">
    <property type="term" value="P:small GTPase-mediated signal transduction"/>
    <property type="evidence" value="ECO:0007669"/>
    <property type="project" value="InterPro"/>
</dbReference>
<dbReference type="PANTHER" id="PTHR24072">
    <property type="entry name" value="RHO FAMILY GTPASE"/>
    <property type="match status" value="1"/>
</dbReference>
<dbReference type="SUPFAM" id="SSF52540">
    <property type="entry name" value="P-loop containing nucleoside triphosphate hydrolases"/>
    <property type="match status" value="1"/>
</dbReference>
<organism evidence="4">
    <name type="scientific">Vannella robusta</name>
    <dbReference type="NCBI Taxonomy" id="1487602"/>
    <lineage>
        <taxon>Eukaryota</taxon>
        <taxon>Amoebozoa</taxon>
        <taxon>Discosea</taxon>
        <taxon>Flabellinia</taxon>
        <taxon>Vannellidae</taxon>
        <taxon>Vannella</taxon>
    </lineage>
</organism>
<dbReference type="InterPro" id="IPR036047">
    <property type="entry name" value="F-box-like_dom_sf"/>
</dbReference>
<proteinExistence type="predicted"/>
<evidence type="ECO:0000256" key="2">
    <source>
        <dbReference type="ARBA" id="ARBA00023134"/>
    </source>
</evidence>
<evidence type="ECO:0000313" key="4">
    <source>
        <dbReference type="EMBL" id="CAE2206274.1"/>
    </source>
</evidence>
<protein>
    <recommendedName>
        <fullName evidence="3">F-box domain-containing protein</fullName>
    </recommendedName>
</protein>
<evidence type="ECO:0000256" key="1">
    <source>
        <dbReference type="ARBA" id="ARBA00022741"/>
    </source>
</evidence>
<dbReference type="EMBL" id="HBKP01004708">
    <property type="protein sequence ID" value="CAE2206274.1"/>
    <property type="molecule type" value="Transcribed_RNA"/>
</dbReference>
<dbReference type="Pfam" id="PF00071">
    <property type="entry name" value="Ras"/>
    <property type="match status" value="1"/>
</dbReference>
<dbReference type="Pfam" id="PF12937">
    <property type="entry name" value="F-box-like"/>
    <property type="match status" value="1"/>
</dbReference>
<dbReference type="InterPro" id="IPR001810">
    <property type="entry name" value="F-box_dom"/>
</dbReference>
<dbReference type="SUPFAM" id="SSF81383">
    <property type="entry name" value="F-box domain"/>
    <property type="match status" value="1"/>
</dbReference>
<dbReference type="AlphaFoldDB" id="A0A7S4HQH5"/>
<keyword evidence="1" id="KW-0547">Nucleotide-binding</keyword>
<gene>
    <name evidence="4" type="ORF">VSP0166_LOCUS3404</name>
</gene>
<dbReference type="CDD" id="cd00882">
    <property type="entry name" value="Ras_like_GTPase"/>
    <property type="match status" value="1"/>
</dbReference>
<dbReference type="GO" id="GO:0003924">
    <property type="term" value="F:GTPase activity"/>
    <property type="evidence" value="ECO:0007669"/>
    <property type="project" value="InterPro"/>
</dbReference>
<name>A0A7S4HQH5_9EUKA</name>
<dbReference type="SMART" id="SM00174">
    <property type="entry name" value="RHO"/>
    <property type="match status" value="1"/>
</dbReference>
<dbReference type="InterPro" id="IPR001806">
    <property type="entry name" value="Small_GTPase"/>
</dbReference>
<dbReference type="SMART" id="SM00256">
    <property type="entry name" value="FBOX"/>
    <property type="match status" value="1"/>
</dbReference>
<dbReference type="Gene3D" id="3.40.50.300">
    <property type="entry name" value="P-loop containing nucleotide triphosphate hydrolases"/>
    <property type="match status" value="1"/>
</dbReference>
<dbReference type="CDD" id="cd09917">
    <property type="entry name" value="F-box_SF"/>
    <property type="match status" value="1"/>
</dbReference>
<feature type="domain" description="F-box" evidence="3">
    <location>
        <begin position="179"/>
        <end position="225"/>
    </location>
</feature>
<keyword evidence="2" id="KW-0342">GTP-binding</keyword>